<gene>
    <name evidence="1" type="ORF">DDZ15_00630</name>
</gene>
<dbReference type="AlphaFoldDB" id="A0A316TZ51"/>
<dbReference type="PROSITE" id="PS51257">
    <property type="entry name" value="PROKAR_LIPOPROTEIN"/>
    <property type="match status" value="1"/>
</dbReference>
<proteinExistence type="predicted"/>
<dbReference type="Proteomes" id="UP000245533">
    <property type="component" value="Unassembled WGS sequence"/>
</dbReference>
<evidence type="ECO:0000313" key="2">
    <source>
        <dbReference type="Proteomes" id="UP000245533"/>
    </source>
</evidence>
<evidence type="ECO:0000313" key="1">
    <source>
        <dbReference type="EMBL" id="PWN08174.1"/>
    </source>
</evidence>
<organism evidence="1 2">
    <name type="scientific">Rhodohalobacter mucosus</name>
    <dbReference type="NCBI Taxonomy" id="2079485"/>
    <lineage>
        <taxon>Bacteria</taxon>
        <taxon>Pseudomonadati</taxon>
        <taxon>Balneolota</taxon>
        <taxon>Balneolia</taxon>
        <taxon>Balneolales</taxon>
        <taxon>Balneolaceae</taxon>
        <taxon>Rhodohalobacter</taxon>
    </lineage>
</organism>
<dbReference type="OrthoDB" id="1437689at2"/>
<dbReference type="RefSeq" id="WP_109643820.1">
    <property type="nucleotide sequence ID" value="NZ_QGGB01000001.1"/>
</dbReference>
<sequence>MEIKKSYTSDTKITIFSLPGIATILVLFLAAGCASETPPEMEPNKVTITAVGLTFEAPDTIQSGWTTFQLDNQSDMIHFALFQKFPQGKGLVDHQEEIAPFFQNVMNGINGMEPADPEIGAAPPEWYSNVQMMGGPGLVSGNLNAETTFYIEPGTYLVECYVKTNGIFHSYNPSPDVYGMAIEITVTENPDATAPPASTSTLNISSEGGIEMTGSQVRGENVVEVIFEDQNTYANFVGHDVHLVRLDEAADEEAISSWMNWTSPSGLETPAPATFIAGTNEMPAGSSAYLHLNLEPGDYMWIAEVPEPGSKGMVQRFTIE</sequence>
<name>A0A316TZ51_9BACT</name>
<comment type="caution">
    <text evidence="1">The sequence shown here is derived from an EMBL/GenBank/DDBJ whole genome shotgun (WGS) entry which is preliminary data.</text>
</comment>
<accession>A0A316TZ51</accession>
<protein>
    <submittedName>
        <fullName evidence="1">Uncharacterized protein</fullName>
    </submittedName>
</protein>
<keyword evidence="2" id="KW-1185">Reference proteome</keyword>
<dbReference type="EMBL" id="QGGB01000001">
    <property type="protein sequence ID" value="PWN08174.1"/>
    <property type="molecule type" value="Genomic_DNA"/>
</dbReference>
<reference evidence="1 2" key="1">
    <citation type="submission" date="2018-05" db="EMBL/GenBank/DDBJ databases">
        <title>Rhodohalobacter halophilus gen. nov., sp. nov., a moderately halophilic member of the family Balneolaceae.</title>
        <authorList>
            <person name="Liu Z.-W."/>
        </authorList>
    </citation>
    <scope>NUCLEOTIDE SEQUENCE [LARGE SCALE GENOMIC DNA]</scope>
    <source>
        <strain evidence="1 2">8A47</strain>
    </source>
</reference>